<feature type="transmembrane region" description="Helical" evidence="7">
    <location>
        <begin position="35"/>
        <end position="56"/>
    </location>
</feature>
<name>A0A9P9DAR7_9HYPO</name>
<feature type="region of interest" description="Disordered" evidence="6">
    <location>
        <begin position="280"/>
        <end position="324"/>
    </location>
</feature>
<keyword evidence="2 7" id="KW-0812">Transmembrane</keyword>
<feature type="domain" description="Rhodopsin" evidence="8">
    <location>
        <begin position="51"/>
        <end position="273"/>
    </location>
</feature>
<dbReference type="Proteomes" id="UP000738349">
    <property type="component" value="Unassembled WGS sequence"/>
</dbReference>
<evidence type="ECO:0000256" key="2">
    <source>
        <dbReference type="ARBA" id="ARBA00022692"/>
    </source>
</evidence>
<evidence type="ECO:0000259" key="8">
    <source>
        <dbReference type="Pfam" id="PF20684"/>
    </source>
</evidence>
<evidence type="ECO:0000256" key="4">
    <source>
        <dbReference type="ARBA" id="ARBA00023136"/>
    </source>
</evidence>
<evidence type="ECO:0000256" key="3">
    <source>
        <dbReference type="ARBA" id="ARBA00022989"/>
    </source>
</evidence>
<dbReference type="Pfam" id="PF20684">
    <property type="entry name" value="Fung_rhodopsin"/>
    <property type="match status" value="1"/>
</dbReference>
<feature type="transmembrane region" description="Helical" evidence="7">
    <location>
        <begin position="171"/>
        <end position="196"/>
    </location>
</feature>
<evidence type="ECO:0000256" key="5">
    <source>
        <dbReference type="ARBA" id="ARBA00038359"/>
    </source>
</evidence>
<evidence type="ECO:0000256" key="1">
    <source>
        <dbReference type="ARBA" id="ARBA00004141"/>
    </source>
</evidence>
<accession>A0A9P9DAR7</accession>
<comment type="caution">
    <text evidence="9">The sequence shown here is derived from an EMBL/GenBank/DDBJ whole genome shotgun (WGS) entry which is preliminary data.</text>
</comment>
<dbReference type="PANTHER" id="PTHR33048">
    <property type="entry name" value="PTH11-LIKE INTEGRAL MEMBRANE PROTEIN (AFU_ORTHOLOGUE AFUA_5G11245)"/>
    <property type="match status" value="1"/>
</dbReference>
<sequence>MTSLLLGSRNDAVPLAPPPPDVTPNFVNPPSKAHVLVTNTVIFAVLSTVFIAIRFYTSFHITHIRGAAELTQYGFGRHSWDVPFATFNNNGMKIGAISGTFYGMSIMLTKLSILCFYLTFATASRLRPLLYSIMALVVLYSLTASFEWIYACQPIEKYWDYTITAGHCINWLKVTIFSGIMNAVTDFIILLIPIGLLRHLRLPMCQKIGVLLIMATGGFVLVISIVRAKMNIDSLEWKDFTWDSVTIAVLWMVEMDLAIVCACLPAVKPFLQRHGPKLIGSGGGASDRQASCEMNGSSTTRPLPSRETDDIPLAPFPGGPARIR</sequence>
<feature type="transmembrane region" description="Helical" evidence="7">
    <location>
        <begin position="208"/>
        <end position="228"/>
    </location>
</feature>
<dbReference type="AlphaFoldDB" id="A0A9P9DAR7"/>
<feature type="transmembrane region" description="Helical" evidence="7">
    <location>
        <begin position="129"/>
        <end position="151"/>
    </location>
</feature>
<evidence type="ECO:0000313" key="9">
    <source>
        <dbReference type="EMBL" id="KAH7115527.1"/>
    </source>
</evidence>
<dbReference type="InterPro" id="IPR049326">
    <property type="entry name" value="Rhodopsin_dom_fungi"/>
</dbReference>
<keyword evidence="3 7" id="KW-1133">Transmembrane helix</keyword>
<keyword evidence="10" id="KW-1185">Reference proteome</keyword>
<comment type="similarity">
    <text evidence="5">Belongs to the SAT4 family.</text>
</comment>
<feature type="transmembrane region" description="Helical" evidence="7">
    <location>
        <begin position="94"/>
        <end position="117"/>
    </location>
</feature>
<dbReference type="EMBL" id="JAGMUV010000030">
    <property type="protein sequence ID" value="KAH7115527.1"/>
    <property type="molecule type" value="Genomic_DNA"/>
</dbReference>
<dbReference type="InterPro" id="IPR052337">
    <property type="entry name" value="SAT4-like"/>
</dbReference>
<reference evidence="9" key="1">
    <citation type="journal article" date="2021" name="Nat. Commun.">
        <title>Genetic determinants of endophytism in the Arabidopsis root mycobiome.</title>
        <authorList>
            <person name="Mesny F."/>
            <person name="Miyauchi S."/>
            <person name="Thiergart T."/>
            <person name="Pickel B."/>
            <person name="Atanasova L."/>
            <person name="Karlsson M."/>
            <person name="Huettel B."/>
            <person name="Barry K.W."/>
            <person name="Haridas S."/>
            <person name="Chen C."/>
            <person name="Bauer D."/>
            <person name="Andreopoulos W."/>
            <person name="Pangilinan J."/>
            <person name="LaButti K."/>
            <person name="Riley R."/>
            <person name="Lipzen A."/>
            <person name="Clum A."/>
            <person name="Drula E."/>
            <person name="Henrissat B."/>
            <person name="Kohler A."/>
            <person name="Grigoriev I.V."/>
            <person name="Martin F.M."/>
            <person name="Hacquard S."/>
        </authorList>
    </citation>
    <scope>NUCLEOTIDE SEQUENCE</scope>
    <source>
        <strain evidence="9">MPI-CAGE-AT-0147</strain>
    </source>
</reference>
<dbReference type="PANTHER" id="PTHR33048:SF124">
    <property type="entry name" value="INTEGRAL MEMBRANE PROTEIN"/>
    <property type="match status" value="1"/>
</dbReference>
<evidence type="ECO:0000256" key="7">
    <source>
        <dbReference type="SAM" id="Phobius"/>
    </source>
</evidence>
<evidence type="ECO:0000313" key="10">
    <source>
        <dbReference type="Proteomes" id="UP000738349"/>
    </source>
</evidence>
<dbReference type="GO" id="GO:0016020">
    <property type="term" value="C:membrane"/>
    <property type="evidence" value="ECO:0007669"/>
    <property type="project" value="UniProtKB-SubCell"/>
</dbReference>
<organism evidence="9 10">
    <name type="scientific">Dactylonectria macrodidyma</name>
    <dbReference type="NCBI Taxonomy" id="307937"/>
    <lineage>
        <taxon>Eukaryota</taxon>
        <taxon>Fungi</taxon>
        <taxon>Dikarya</taxon>
        <taxon>Ascomycota</taxon>
        <taxon>Pezizomycotina</taxon>
        <taxon>Sordariomycetes</taxon>
        <taxon>Hypocreomycetidae</taxon>
        <taxon>Hypocreales</taxon>
        <taxon>Nectriaceae</taxon>
        <taxon>Dactylonectria</taxon>
    </lineage>
</organism>
<gene>
    <name evidence="9" type="ORF">EDB81DRAFT_702085</name>
</gene>
<evidence type="ECO:0000256" key="6">
    <source>
        <dbReference type="SAM" id="MobiDB-lite"/>
    </source>
</evidence>
<dbReference type="OrthoDB" id="444631at2759"/>
<keyword evidence="4 7" id="KW-0472">Membrane</keyword>
<protein>
    <recommendedName>
        <fullName evidence="8">Rhodopsin domain-containing protein</fullName>
    </recommendedName>
</protein>
<feature type="transmembrane region" description="Helical" evidence="7">
    <location>
        <begin position="248"/>
        <end position="267"/>
    </location>
</feature>
<feature type="compositionally biased region" description="Polar residues" evidence="6">
    <location>
        <begin position="288"/>
        <end position="302"/>
    </location>
</feature>
<comment type="subcellular location">
    <subcellularLocation>
        <location evidence="1">Membrane</location>
        <topology evidence="1">Multi-pass membrane protein</topology>
    </subcellularLocation>
</comment>
<proteinExistence type="inferred from homology"/>